<dbReference type="SUPFAM" id="SSF53597">
    <property type="entry name" value="Dihydrofolate reductase-like"/>
    <property type="match status" value="1"/>
</dbReference>
<feature type="domain" description="Bacterial bifunctional deaminase-reductase C-terminal" evidence="1">
    <location>
        <begin position="3"/>
        <end position="174"/>
    </location>
</feature>
<dbReference type="Gene3D" id="3.40.430.10">
    <property type="entry name" value="Dihydrofolate Reductase, subunit A"/>
    <property type="match status" value="1"/>
</dbReference>
<sequence length="183" mass="20568">MRTVSFGMNISLDGYCDHTFAIPDEALMDYFTEMMDDVDLFFFGRVMYQLMFPYWSDVAKDQSGSPAENKFAQRMSAIDRVVVSRTLDTGDEKTRIVHSNPAAELLKLKQQPGKKISVDTVSMLPELIAAGLIDEFNLVVHPVIVGKGRQLIPDGSLQEKLNLKLVNTVNFKSGCMALHYLKQ</sequence>
<protein>
    <submittedName>
        <fullName evidence="2">Deaminase</fullName>
    </submittedName>
</protein>
<evidence type="ECO:0000259" key="1">
    <source>
        <dbReference type="Pfam" id="PF01872"/>
    </source>
</evidence>
<evidence type="ECO:0000313" key="2">
    <source>
        <dbReference type="EMBL" id="KAA2245760.1"/>
    </source>
</evidence>
<reference evidence="2 3" key="1">
    <citation type="submission" date="2019-09" db="EMBL/GenBank/DDBJ databases">
        <title>Chitinophaga ginsengihumi sp. nov., isolated from soil of ginseng rhizosphere.</title>
        <authorList>
            <person name="Lee J."/>
        </authorList>
    </citation>
    <scope>NUCLEOTIDE SEQUENCE [LARGE SCALE GENOMIC DNA]</scope>
    <source>
        <strain evidence="2 3">BN140078</strain>
    </source>
</reference>
<accession>A0A5B2W4W9</accession>
<dbReference type="InterPro" id="IPR024072">
    <property type="entry name" value="DHFR-like_dom_sf"/>
</dbReference>
<comment type="caution">
    <text evidence="2">The sequence shown here is derived from an EMBL/GenBank/DDBJ whole genome shotgun (WGS) entry which is preliminary data.</text>
</comment>
<dbReference type="Pfam" id="PF01872">
    <property type="entry name" value="RibD_C"/>
    <property type="match status" value="1"/>
</dbReference>
<organism evidence="2 3">
    <name type="scientific">Chitinophaga agrisoli</name>
    <dbReference type="NCBI Taxonomy" id="2607653"/>
    <lineage>
        <taxon>Bacteria</taxon>
        <taxon>Pseudomonadati</taxon>
        <taxon>Bacteroidota</taxon>
        <taxon>Chitinophagia</taxon>
        <taxon>Chitinophagales</taxon>
        <taxon>Chitinophagaceae</taxon>
        <taxon>Chitinophaga</taxon>
    </lineage>
</organism>
<gene>
    <name evidence="2" type="ORF">F0L74_07350</name>
</gene>
<proteinExistence type="predicted"/>
<dbReference type="GO" id="GO:0008703">
    <property type="term" value="F:5-amino-6-(5-phosphoribosylamino)uracil reductase activity"/>
    <property type="evidence" value="ECO:0007669"/>
    <property type="project" value="InterPro"/>
</dbReference>
<dbReference type="RefSeq" id="WP_149837150.1">
    <property type="nucleotide sequence ID" value="NZ_VUOC01000001.1"/>
</dbReference>
<reference evidence="2 3" key="2">
    <citation type="submission" date="2019-09" db="EMBL/GenBank/DDBJ databases">
        <authorList>
            <person name="Jin C."/>
        </authorList>
    </citation>
    <scope>NUCLEOTIDE SEQUENCE [LARGE SCALE GENOMIC DNA]</scope>
    <source>
        <strain evidence="2 3">BN140078</strain>
    </source>
</reference>
<name>A0A5B2W4W9_9BACT</name>
<dbReference type="Proteomes" id="UP000324611">
    <property type="component" value="Unassembled WGS sequence"/>
</dbReference>
<dbReference type="EMBL" id="VUOC01000001">
    <property type="protein sequence ID" value="KAA2245760.1"/>
    <property type="molecule type" value="Genomic_DNA"/>
</dbReference>
<dbReference type="AlphaFoldDB" id="A0A5B2W4W9"/>
<dbReference type="InterPro" id="IPR002734">
    <property type="entry name" value="RibDG_C"/>
</dbReference>
<dbReference type="GO" id="GO:0009231">
    <property type="term" value="P:riboflavin biosynthetic process"/>
    <property type="evidence" value="ECO:0007669"/>
    <property type="project" value="InterPro"/>
</dbReference>
<evidence type="ECO:0000313" key="3">
    <source>
        <dbReference type="Proteomes" id="UP000324611"/>
    </source>
</evidence>
<keyword evidence="3" id="KW-1185">Reference proteome</keyword>